<sequence length="215" mass="22526">MLNFDEDRFRSIQGGVVALAGPLRETIGGLVDGGAKNVFFLGAGGAGVLMLPAAQLLGRLSAFPVKLVHAAEIIAMGDVSLGEGSIVVIPSLSGTTKEAIEVLEFAQGKGAKVIALTGKADTPVAEKADHNFSNFAEDDTSSEMFYLLSLVVVLSILDARGELAGPSFDAIVGELRLLPELLVSVKESFEPRAEQLAGLYRDEPYHIITGAGSAW</sequence>
<gene>
    <name evidence="2" type="ORF">R7226_24230</name>
</gene>
<dbReference type="PANTHER" id="PTHR30514:SF1">
    <property type="entry name" value="HTH-TYPE TRANSCRIPTIONAL REGULATOR HEXR-RELATED"/>
    <property type="match status" value="1"/>
</dbReference>
<dbReference type="RefSeq" id="WP_318599943.1">
    <property type="nucleotide sequence ID" value="NZ_JAWSTH010000090.1"/>
</dbReference>
<dbReference type="Pfam" id="PF01380">
    <property type="entry name" value="SIS"/>
    <property type="match status" value="1"/>
</dbReference>
<organism evidence="2 3">
    <name type="scientific">Conexibacter stalactiti</name>
    <dbReference type="NCBI Taxonomy" id="1940611"/>
    <lineage>
        <taxon>Bacteria</taxon>
        <taxon>Bacillati</taxon>
        <taxon>Actinomycetota</taxon>
        <taxon>Thermoleophilia</taxon>
        <taxon>Solirubrobacterales</taxon>
        <taxon>Conexibacteraceae</taxon>
        <taxon>Conexibacter</taxon>
    </lineage>
</organism>
<dbReference type="InterPro" id="IPR035488">
    <property type="entry name" value="FrlB_SIS"/>
</dbReference>
<dbReference type="InterPro" id="IPR001347">
    <property type="entry name" value="SIS_dom"/>
</dbReference>
<evidence type="ECO:0000313" key="2">
    <source>
        <dbReference type="EMBL" id="MDW5597479.1"/>
    </source>
</evidence>
<dbReference type="PROSITE" id="PS51464">
    <property type="entry name" value="SIS"/>
    <property type="match status" value="1"/>
</dbReference>
<name>A0ABU4HX90_9ACTN</name>
<dbReference type="Proteomes" id="UP001284601">
    <property type="component" value="Unassembled WGS sequence"/>
</dbReference>
<dbReference type="CDD" id="cd05710">
    <property type="entry name" value="SIS_1"/>
    <property type="match status" value="1"/>
</dbReference>
<protein>
    <submittedName>
        <fullName evidence="2">SIS domain-containing protein</fullName>
    </submittedName>
</protein>
<dbReference type="InterPro" id="IPR046348">
    <property type="entry name" value="SIS_dom_sf"/>
</dbReference>
<dbReference type="PANTHER" id="PTHR30514">
    <property type="entry name" value="GLUCOKINASE"/>
    <property type="match status" value="1"/>
</dbReference>
<feature type="domain" description="SIS" evidence="1">
    <location>
        <begin position="27"/>
        <end position="162"/>
    </location>
</feature>
<evidence type="ECO:0000313" key="3">
    <source>
        <dbReference type="Proteomes" id="UP001284601"/>
    </source>
</evidence>
<dbReference type="Gene3D" id="3.40.50.10490">
    <property type="entry name" value="Glucose-6-phosphate isomerase like protein, domain 1"/>
    <property type="match status" value="1"/>
</dbReference>
<comment type="caution">
    <text evidence="2">The sequence shown here is derived from an EMBL/GenBank/DDBJ whole genome shotgun (WGS) entry which is preliminary data.</text>
</comment>
<evidence type="ECO:0000259" key="1">
    <source>
        <dbReference type="PROSITE" id="PS51464"/>
    </source>
</evidence>
<accession>A0ABU4HX90</accession>
<dbReference type="EMBL" id="JAWSTH010000090">
    <property type="protein sequence ID" value="MDW5597479.1"/>
    <property type="molecule type" value="Genomic_DNA"/>
</dbReference>
<dbReference type="SUPFAM" id="SSF53697">
    <property type="entry name" value="SIS domain"/>
    <property type="match status" value="1"/>
</dbReference>
<keyword evidence="3" id="KW-1185">Reference proteome</keyword>
<proteinExistence type="predicted"/>
<reference evidence="3" key="1">
    <citation type="submission" date="2023-07" db="EMBL/GenBank/DDBJ databases">
        <title>Conexibacter stalactiti sp. nov., isolated from stalactites in a lava cave and emended description of the genus Conexibacter.</title>
        <authorList>
            <person name="Lee S.D."/>
        </authorList>
    </citation>
    <scope>NUCLEOTIDE SEQUENCE [LARGE SCALE GENOMIC DNA]</scope>
    <source>
        <strain evidence="3">KCTC 39840</strain>
    </source>
</reference>
<dbReference type="InterPro" id="IPR047640">
    <property type="entry name" value="RpiR-like"/>
</dbReference>
<feature type="non-terminal residue" evidence="2">
    <location>
        <position position="215"/>
    </location>
</feature>